<dbReference type="SUPFAM" id="SSF48695">
    <property type="entry name" value="Multiheme cytochromes"/>
    <property type="match status" value="1"/>
</dbReference>
<evidence type="ECO:0000256" key="7">
    <source>
        <dbReference type="ARBA" id="ARBA00022723"/>
    </source>
</evidence>
<evidence type="ECO:0000256" key="9">
    <source>
        <dbReference type="ARBA" id="ARBA00022989"/>
    </source>
</evidence>
<name>A0ABT8QLS9_9FIRM</name>
<dbReference type="InterPro" id="IPR051174">
    <property type="entry name" value="Cytochrome_c-type_ET"/>
</dbReference>
<dbReference type="Gene3D" id="1.10.3820.10">
    <property type="entry name" value="Di-heme elbow motif domain"/>
    <property type="match status" value="1"/>
</dbReference>
<comment type="subcellular location">
    <subcellularLocation>
        <location evidence="1">Cell membrane</location>
    </subcellularLocation>
</comment>
<dbReference type="PANTHER" id="PTHR30333">
    <property type="entry name" value="CYTOCHROME C-TYPE PROTEIN"/>
    <property type="match status" value="1"/>
</dbReference>
<evidence type="ECO:0000256" key="4">
    <source>
        <dbReference type="ARBA" id="ARBA00022475"/>
    </source>
</evidence>
<keyword evidence="10" id="KW-0408">Iron</keyword>
<comment type="similarity">
    <text evidence="2">Belongs to the NapC/NirT/NrfH family.</text>
</comment>
<dbReference type="InterPro" id="IPR036280">
    <property type="entry name" value="Multihaem_cyt_sf"/>
</dbReference>
<dbReference type="PANTHER" id="PTHR30333:SF1">
    <property type="entry name" value="CYTOCHROME C-TYPE PROTEIN NAPC"/>
    <property type="match status" value="1"/>
</dbReference>
<dbReference type="EMBL" id="JAMJEV010000004">
    <property type="protein sequence ID" value="MDO0822298.1"/>
    <property type="molecule type" value="Genomic_DNA"/>
</dbReference>
<accession>A0ABT8QLS9</accession>
<feature type="transmembrane region" description="Helical" evidence="12">
    <location>
        <begin position="20"/>
        <end position="41"/>
    </location>
</feature>
<dbReference type="InterPro" id="IPR005126">
    <property type="entry name" value="NapC/NirT_cyt_c_N"/>
</dbReference>
<keyword evidence="6 12" id="KW-0812">Transmembrane</keyword>
<feature type="domain" description="NapC/NirT cytochrome c N-terminal" evidence="13">
    <location>
        <begin position="18"/>
        <end position="164"/>
    </location>
</feature>
<keyword evidence="4" id="KW-1003">Cell membrane</keyword>
<proteinExistence type="inferred from homology"/>
<gene>
    <name evidence="14" type="ORF">M8H41_05450</name>
</gene>
<protein>
    <submittedName>
        <fullName evidence="14">NapC/NirT family cytochrome c</fullName>
    </submittedName>
</protein>
<evidence type="ECO:0000256" key="8">
    <source>
        <dbReference type="ARBA" id="ARBA00022982"/>
    </source>
</evidence>
<keyword evidence="9 12" id="KW-1133">Transmembrane helix</keyword>
<reference evidence="14" key="1">
    <citation type="submission" date="2022-05" db="EMBL/GenBank/DDBJ databases">
        <title>Expanded diversity of anoxic marine methylotrophy in a Black Sea sulfate reducing microorganism.</title>
        <authorList>
            <person name="Fischer P.Q."/>
            <person name="Stams A.J.M."/>
            <person name="Villanueva L."/>
            <person name="Sousa D.Z."/>
        </authorList>
    </citation>
    <scope>NUCLEOTIDE SEQUENCE</scope>
    <source>
        <strain evidence="14">P130</strain>
    </source>
</reference>
<comment type="caution">
    <text evidence="14">The sequence shown here is derived from an EMBL/GenBank/DDBJ whole genome shotgun (WGS) entry which is preliminary data.</text>
</comment>
<evidence type="ECO:0000256" key="6">
    <source>
        <dbReference type="ARBA" id="ARBA00022692"/>
    </source>
</evidence>
<dbReference type="RefSeq" id="WP_252467716.1">
    <property type="nucleotide sequence ID" value="NZ_JAMHFY010000003.1"/>
</dbReference>
<evidence type="ECO:0000256" key="2">
    <source>
        <dbReference type="ARBA" id="ARBA00007395"/>
    </source>
</evidence>
<evidence type="ECO:0000256" key="12">
    <source>
        <dbReference type="SAM" id="Phobius"/>
    </source>
</evidence>
<evidence type="ECO:0000313" key="14">
    <source>
        <dbReference type="EMBL" id="MDO0822298.1"/>
    </source>
</evidence>
<evidence type="ECO:0000256" key="3">
    <source>
        <dbReference type="ARBA" id="ARBA00022448"/>
    </source>
</evidence>
<keyword evidence="8" id="KW-0249">Electron transport</keyword>
<keyword evidence="15" id="KW-1185">Reference proteome</keyword>
<evidence type="ECO:0000259" key="13">
    <source>
        <dbReference type="Pfam" id="PF03264"/>
    </source>
</evidence>
<dbReference type="Pfam" id="PF03264">
    <property type="entry name" value="Cytochrom_NNT"/>
    <property type="match status" value="1"/>
</dbReference>
<keyword evidence="7" id="KW-0479">Metal-binding</keyword>
<organism evidence="14 15">
    <name type="scientific">Desulfosporosinus nitroreducens</name>
    <dbReference type="NCBI Taxonomy" id="2018668"/>
    <lineage>
        <taxon>Bacteria</taxon>
        <taxon>Bacillati</taxon>
        <taxon>Bacillota</taxon>
        <taxon>Clostridia</taxon>
        <taxon>Eubacteriales</taxon>
        <taxon>Desulfitobacteriaceae</taxon>
        <taxon>Desulfosporosinus</taxon>
    </lineage>
</organism>
<keyword evidence="5" id="KW-0349">Heme</keyword>
<dbReference type="InterPro" id="IPR038266">
    <property type="entry name" value="NapC/NirT_cytc_sf"/>
</dbReference>
<evidence type="ECO:0000256" key="10">
    <source>
        <dbReference type="ARBA" id="ARBA00023004"/>
    </source>
</evidence>
<evidence type="ECO:0000256" key="1">
    <source>
        <dbReference type="ARBA" id="ARBA00004236"/>
    </source>
</evidence>
<keyword evidence="11 12" id="KW-0472">Membrane</keyword>
<keyword evidence="3" id="KW-0813">Transport</keyword>
<sequence length="169" mass="18467">MTNAEDAYKEQKLSRKTKKVVIISTLAVVLLGILALIGMHYTSQPNFCASCHQISPSVTSWAQGKHKDVTCLKCHADPGTIGYVKRKVGGLKEVYLHVTNQVPNKIEARLNTEACISCHTGSDFPKAKNLLLTSGDLAPKFPHAEIIKNKTSCLTCHLNVGHSQESTKQ</sequence>
<evidence type="ECO:0000313" key="15">
    <source>
        <dbReference type="Proteomes" id="UP001176021"/>
    </source>
</evidence>
<dbReference type="Proteomes" id="UP001176021">
    <property type="component" value="Unassembled WGS sequence"/>
</dbReference>
<evidence type="ECO:0000256" key="5">
    <source>
        <dbReference type="ARBA" id="ARBA00022617"/>
    </source>
</evidence>
<evidence type="ECO:0000256" key="11">
    <source>
        <dbReference type="ARBA" id="ARBA00023136"/>
    </source>
</evidence>